<proteinExistence type="inferred from homology"/>
<evidence type="ECO:0000259" key="5">
    <source>
        <dbReference type="Pfam" id="PF00465"/>
    </source>
</evidence>
<dbReference type="AlphaFoldDB" id="A0A2J6WEK9"/>
<dbReference type="Pfam" id="PF00465">
    <property type="entry name" value="Fe-ADH"/>
    <property type="match status" value="1"/>
</dbReference>
<dbReference type="InterPro" id="IPR018211">
    <property type="entry name" value="ADH_Fe_CS"/>
</dbReference>
<comment type="similarity">
    <text evidence="2">Belongs to the iron-containing alcohol dehydrogenase family.</text>
</comment>
<dbReference type="GO" id="GO:0046872">
    <property type="term" value="F:metal ion binding"/>
    <property type="evidence" value="ECO:0007669"/>
    <property type="project" value="InterPro"/>
</dbReference>
<accession>A0A2J6WEK9</accession>
<dbReference type="PROSITE" id="PS00913">
    <property type="entry name" value="ADH_IRON_1"/>
    <property type="match status" value="1"/>
</dbReference>
<evidence type="ECO:0000313" key="8">
    <source>
        <dbReference type="Proteomes" id="UP000237040"/>
    </source>
</evidence>
<dbReference type="FunFam" id="1.20.1090.10:FF:000001">
    <property type="entry name" value="Aldehyde-alcohol dehydrogenase"/>
    <property type="match status" value="1"/>
</dbReference>
<evidence type="ECO:0000256" key="3">
    <source>
        <dbReference type="ARBA" id="ARBA00023002"/>
    </source>
</evidence>
<dbReference type="Gene3D" id="1.20.1090.10">
    <property type="entry name" value="Dehydroquinate synthase-like - alpha domain"/>
    <property type="match status" value="1"/>
</dbReference>
<name>A0A2J6WEK9_9BACT</name>
<feature type="domain" description="Alcohol dehydrogenase iron-type/glycerol dehydrogenase GldA" evidence="5">
    <location>
        <begin position="12"/>
        <end position="182"/>
    </location>
</feature>
<comment type="cofactor">
    <cofactor evidence="1">
        <name>Fe cation</name>
        <dbReference type="ChEBI" id="CHEBI:24875"/>
    </cofactor>
</comment>
<dbReference type="EMBL" id="PNIL01000040">
    <property type="protein sequence ID" value="PMP67631.1"/>
    <property type="molecule type" value="Genomic_DNA"/>
</dbReference>
<keyword evidence="4" id="KW-0520">NAD</keyword>
<dbReference type="PROSITE" id="PS00060">
    <property type="entry name" value="ADH_IRON_2"/>
    <property type="match status" value="1"/>
</dbReference>
<feature type="domain" description="Fe-containing alcohol dehydrogenase-like C-terminal" evidence="6">
    <location>
        <begin position="193"/>
        <end position="391"/>
    </location>
</feature>
<evidence type="ECO:0000256" key="2">
    <source>
        <dbReference type="ARBA" id="ARBA00007358"/>
    </source>
</evidence>
<keyword evidence="3" id="KW-0560">Oxidoreductase</keyword>
<dbReference type="PANTHER" id="PTHR11496:SF102">
    <property type="entry name" value="ALCOHOL DEHYDROGENASE 4"/>
    <property type="match status" value="1"/>
</dbReference>
<dbReference type="InterPro" id="IPR039697">
    <property type="entry name" value="Alcohol_dehydrogenase_Fe"/>
</dbReference>
<dbReference type="CDD" id="cd14865">
    <property type="entry name" value="Fe-ADH-like"/>
    <property type="match status" value="1"/>
</dbReference>
<reference evidence="7 8" key="1">
    <citation type="submission" date="2018-01" db="EMBL/GenBank/DDBJ databases">
        <title>Metagenomic assembled genomes from two thermal pools in the Uzon Caldera, Kamchatka, Russia.</title>
        <authorList>
            <person name="Wilkins L."/>
            <person name="Ettinger C."/>
        </authorList>
    </citation>
    <scope>NUCLEOTIDE SEQUENCE [LARGE SCALE GENOMIC DNA]</scope>
    <source>
        <strain evidence="7">ZAV-07</strain>
    </source>
</reference>
<gene>
    <name evidence="7" type="ORF">C0189_02690</name>
</gene>
<organism evidence="7 8">
    <name type="scientific">Caldisericum exile</name>
    <dbReference type="NCBI Taxonomy" id="693075"/>
    <lineage>
        <taxon>Bacteria</taxon>
        <taxon>Pseudomonadati</taxon>
        <taxon>Caldisericota/Cryosericota group</taxon>
        <taxon>Caldisericota</taxon>
        <taxon>Caldisericia</taxon>
        <taxon>Caldisericales</taxon>
        <taxon>Caldisericaceae</taxon>
        <taxon>Caldisericum</taxon>
    </lineage>
</organism>
<dbReference type="GO" id="GO:0004022">
    <property type="term" value="F:alcohol dehydrogenase (NAD+) activity"/>
    <property type="evidence" value="ECO:0007669"/>
    <property type="project" value="TreeGrafter"/>
</dbReference>
<protein>
    <submittedName>
        <fullName evidence="7">Alcohol dehydrogenase</fullName>
    </submittedName>
</protein>
<sequence>MDLPEFAMFFQPTIIIFGKGVASDFSNELSELKIARPFIVADKVIRELGLLDYVLKGLTSGGFEIAGIFDEVPQDSSTSVVVKIAKAFTETNADAFVAIGGGSVIDSAKGANIIAKMGGDLVKDYSGSGILTKHLFPLVVIPTTAGTGSEVTNAAVIYDEESKTKLEFIDRFITPDLAVLDPNMTKTLPPKVTAFSGIDALTHAIEAFVDIDATTFSDMFAKEAISIITSHLENACKNGDDLEERGWMSIGATLAGIAFSHSECGIVHGIAHALGAVNRVPHGIANAIILTYGMEYNLEARPEKFDELSKILGVYDKHLSILENGKRAIEKIKEFEERVSKVSGLPLKLRDVGVKKEDFALIKEKALQDGTVIYNPREVTGDGVLEILNEAF</sequence>
<dbReference type="SUPFAM" id="SSF56796">
    <property type="entry name" value="Dehydroquinate synthase-like"/>
    <property type="match status" value="1"/>
</dbReference>
<evidence type="ECO:0000259" key="6">
    <source>
        <dbReference type="Pfam" id="PF25137"/>
    </source>
</evidence>
<comment type="caution">
    <text evidence="7">The sequence shown here is derived from an EMBL/GenBank/DDBJ whole genome shotgun (WGS) entry which is preliminary data.</text>
</comment>
<evidence type="ECO:0000256" key="4">
    <source>
        <dbReference type="ARBA" id="ARBA00023027"/>
    </source>
</evidence>
<evidence type="ECO:0000313" key="7">
    <source>
        <dbReference type="EMBL" id="PMP67631.1"/>
    </source>
</evidence>
<dbReference type="Proteomes" id="UP000237040">
    <property type="component" value="Unassembled WGS sequence"/>
</dbReference>
<dbReference type="Pfam" id="PF25137">
    <property type="entry name" value="ADH_Fe_C"/>
    <property type="match status" value="1"/>
</dbReference>
<dbReference type="PANTHER" id="PTHR11496">
    <property type="entry name" value="ALCOHOL DEHYDROGENASE"/>
    <property type="match status" value="1"/>
</dbReference>
<dbReference type="InterPro" id="IPR001670">
    <property type="entry name" value="ADH_Fe/GldA"/>
</dbReference>
<dbReference type="Gene3D" id="3.40.50.1970">
    <property type="match status" value="1"/>
</dbReference>
<dbReference type="FunFam" id="3.40.50.1970:FF:000003">
    <property type="entry name" value="Alcohol dehydrogenase, iron-containing"/>
    <property type="match status" value="1"/>
</dbReference>
<evidence type="ECO:0000256" key="1">
    <source>
        <dbReference type="ARBA" id="ARBA00001962"/>
    </source>
</evidence>
<dbReference type="InterPro" id="IPR056798">
    <property type="entry name" value="ADH_Fe_C"/>
</dbReference>